<feature type="compositionally biased region" description="Low complexity" evidence="4">
    <location>
        <begin position="369"/>
        <end position="395"/>
    </location>
</feature>
<gene>
    <name evidence="6" type="ORF">D9611_007054</name>
</gene>
<feature type="compositionally biased region" description="Polar residues" evidence="4">
    <location>
        <begin position="437"/>
        <end position="467"/>
    </location>
</feature>
<feature type="region of interest" description="Disordered" evidence="4">
    <location>
        <begin position="1324"/>
        <end position="1599"/>
    </location>
</feature>
<sequence>MKGNPYSHKPRIPAPADRKKKEALTGLGTKVRSSASSATTAKRLATNPPTLPKTRDPTAPRSTSDSSVNTAMASSSGNGQYADSAHAMHQRAQLLNMPPGSVGLGTAVEGYGQYFRQGMDAIPYGYATGGYPVAGGPSTNPAPGYPPQPHPQPQRYAVAPPNVHPTSIIAPVIDYIGETSTTLRSDAAHVLGAVKTQTETLKAKIENVNTGQMAALKALTDSVHRLQEGQKAQTQVLVELVKKMDGIEKTVGKLDEADVYGSDERDIMTRLRGIEYTVGDAWERLRDADADRAVPERRNTTSQINTQDTPIDVDGPLDDTVAQHQQTPAEDSQPAAALLELPHIPSVATASSSGVATPMDLEYPPDDVPSLPSARASPPSIPPAQVEEPQAAQEEPYLRSKTPEPDPTRVAVTLSHLQPAPEPQPEPPREQTTAEPSRQSTCALTSSTSTPQNFSRVDWSSSESQGQKPPAVEVFHPDTEILNKSASRIRLADPIEGSVAELRFGVVGCAAYVGNEPVNAKGDGEGRSAVDAEQARRPFVRRPSVSPLPSPETSRENTPAEAAKGKGKDVVVVEEVEDELEGDLKEDGMEGVEDGRGQISMDVDAGVDEQVHMQQAEPAVLVLETSVEVETQVDADMHDTSALAAAESESTTTKTHLPTPPPTGTDMNTPVAQLSNTIPVLPTVPSASSSFPSLSTLQSTTTFPSVSTLQSTSTSSVLPASHASESASKEKNKAVSAPPPAQMELDVLMRDFAANLEEFLELEVQRERIEREIEVELERRAGEGAEKEKEKEVIGEGEGERKEGEVVEVKEKGGSEGPSEVEEEVGVATASAKSTDSGRQASEEGDQGVVKDQIDQQRSSSPTGYADMEEEEDELAADLELADDNRAPMPMLADEDSQKEEEDVEKQHEDEGVSGFGEGTLADIMTSTPKASRIDSNLMGRPSFDLSSLPPLFQPIPIPSPPAQLETDGSRSRSNSVSEPPLEVEDVSGGSGGGDEDADMTHTQQLQAQIEFLPPPPSSPSEAGDDEDEERGETWGVDEGNADNEEDELVLEEEDVAIVTTGAEVNALSDNDDPHGLFSGENDDDTVGDMAVQATPASQQDKDQIGEVDNQDEPEENLFLPGDEEEDDDDEPPLPPPRKLKPARKPSPSSSSSSSSSEDEGPSKKSWTAPAKSLPAPDSPVSAALPIDISESKGSNSSKKATIAPHTPGRTRERNQSNTSSSTLMLGDLSRSVSPAKRKMENSHAASRTLVRTPTRNTGTSSSSIWGPSASKISKANSTGSVQKKVVPVKAEDVIEISSSPEPSPRSVVQAQINRRKEKLLEKRKVKEEAAKGKVKEEGPKGKVKEEGAKGKIKVEVNKGKEKEKVKAGSSKGKPTASANISAGPVIDLTSDVDNDDDDGLGMVPTPTPTPAPDVKAKGKGRLSAKVANADADSSSEVSFSDSDDSVDYVKARPAPKAAVAKPAPTQSRITDRVKSKSARSAAETRVKRPPKRSMTGDDDDDADLRPLKRAREMSSKADTFHPVIKTQKTQKSIATVQPSNRPLTQAKRKERDSDDEDEPATRGKFKKPSSSVASSSRKSEPGTSPTRSLRGRTVDLKAEQVKWPTANKHGTKEFQRELIECDLCKVWYHYGCVGIKENDVRIQGSQEFSCPACKAGVVVILYSQNHISEEDKENGICGRPRCRKPLYKDEHFVERIVGRKLNSYGKGHIWLVKWDGWDITAASWVEEDRLGEPARIIKQFEDDAKKEQKGRLLANPMETVLLEEVEESQWVDPGYYK</sequence>
<evidence type="ECO:0000313" key="7">
    <source>
        <dbReference type="Proteomes" id="UP000541558"/>
    </source>
</evidence>
<dbReference type="InterPro" id="IPR016197">
    <property type="entry name" value="Chromo-like_dom_sf"/>
</dbReference>
<dbReference type="GO" id="GO:0008270">
    <property type="term" value="F:zinc ion binding"/>
    <property type="evidence" value="ECO:0007669"/>
    <property type="project" value="UniProtKB-KW"/>
</dbReference>
<feature type="compositionally biased region" description="Low complexity" evidence="4">
    <location>
        <begin position="717"/>
        <end position="726"/>
    </location>
</feature>
<feature type="compositionally biased region" description="Polar residues" evidence="4">
    <location>
        <begin position="60"/>
        <end position="81"/>
    </location>
</feature>
<feature type="region of interest" description="Disordered" evidence="4">
    <location>
        <begin position="1062"/>
        <end position="1285"/>
    </location>
</feature>
<accession>A0A8H5B0N8</accession>
<feature type="compositionally biased region" description="Pro residues" evidence="4">
    <location>
        <begin position="952"/>
        <end position="962"/>
    </location>
</feature>
<feature type="region of interest" description="Disordered" evidence="4">
    <location>
        <begin position="782"/>
        <end position="1050"/>
    </location>
</feature>
<dbReference type="InterPro" id="IPR019787">
    <property type="entry name" value="Znf_PHD-finger"/>
</dbReference>
<feature type="compositionally biased region" description="Acidic residues" evidence="4">
    <location>
        <begin position="867"/>
        <end position="882"/>
    </location>
</feature>
<feature type="region of interest" description="Disordered" evidence="4">
    <location>
        <begin position="350"/>
        <end position="476"/>
    </location>
</feature>
<dbReference type="Pfam" id="PF00385">
    <property type="entry name" value="Chromo"/>
    <property type="match status" value="1"/>
</dbReference>
<dbReference type="Proteomes" id="UP000541558">
    <property type="component" value="Unassembled WGS sequence"/>
</dbReference>
<name>A0A8H5B0N8_9AGAR</name>
<dbReference type="InterPro" id="IPR023780">
    <property type="entry name" value="Chromo_domain"/>
</dbReference>
<evidence type="ECO:0000256" key="2">
    <source>
        <dbReference type="ARBA" id="ARBA00022771"/>
    </source>
</evidence>
<dbReference type="SUPFAM" id="SSF54160">
    <property type="entry name" value="Chromo domain-like"/>
    <property type="match status" value="1"/>
</dbReference>
<keyword evidence="3" id="KW-0862">Zinc</keyword>
<feature type="compositionally biased region" description="Low complexity" evidence="4">
    <location>
        <begin position="1452"/>
        <end position="1465"/>
    </location>
</feature>
<dbReference type="Pfam" id="PF00628">
    <property type="entry name" value="PHD"/>
    <property type="match status" value="1"/>
</dbReference>
<feature type="compositionally biased region" description="Basic and acidic residues" evidence="4">
    <location>
        <begin position="522"/>
        <end position="536"/>
    </location>
</feature>
<feature type="compositionally biased region" description="Acidic residues" evidence="4">
    <location>
        <begin position="1109"/>
        <end position="1132"/>
    </location>
</feature>
<dbReference type="SMART" id="SM00298">
    <property type="entry name" value="CHROMO"/>
    <property type="match status" value="1"/>
</dbReference>
<feature type="compositionally biased region" description="Low complexity" evidence="4">
    <location>
        <begin position="644"/>
        <end position="657"/>
    </location>
</feature>
<feature type="compositionally biased region" description="Basic and acidic residues" evidence="4">
    <location>
        <begin position="1504"/>
        <end position="1520"/>
    </location>
</feature>
<organism evidence="6 7">
    <name type="scientific">Ephemerocybe angulata</name>
    <dbReference type="NCBI Taxonomy" id="980116"/>
    <lineage>
        <taxon>Eukaryota</taxon>
        <taxon>Fungi</taxon>
        <taxon>Dikarya</taxon>
        <taxon>Basidiomycota</taxon>
        <taxon>Agaricomycotina</taxon>
        <taxon>Agaricomycetes</taxon>
        <taxon>Agaricomycetidae</taxon>
        <taxon>Agaricales</taxon>
        <taxon>Agaricineae</taxon>
        <taxon>Psathyrellaceae</taxon>
        <taxon>Ephemerocybe</taxon>
    </lineage>
</organism>
<feature type="region of interest" description="Disordered" evidence="4">
    <location>
        <begin position="515"/>
        <end position="571"/>
    </location>
</feature>
<dbReference type="Gene3D" id="3.30.40.10">
    <property type="entry name" value="Zinc/RING finger domain, C3HC4 (zinc finger)"/>
    <property type="match status" value="1"/>
</dbReference>
<feature type="compositionally biased region" description="Acidic residues" evidence="4">
    <location>
        <begin position="893"/>
        <end position="904"/>
    </location>
</feature>
<feature type="compositionally biased region" description="Polar residues" evidence="4">
    <location>
        <begin position="831"/>
        <end position="840"/>
    </location>
</feature>
<feature type="compositionally biased region" description="Acidic residues" evidence="4">
    <location>
        <begin position="1040"/>
        <end position="1050"/>
    </location>
</feature>
<feature type="compositionally biased region" description="Low complexity" evidence="4">
    <location>
        <begin position="1146"/>
        <end position="1156"/>
    </location>
</feature>
<dbReference type="InterPro" id="IPR001965">
    <property type="entry name" value="Znf_PHD"/>
</dbReference>
<dbReference type="SMART" id="SM00249">
    <property type="entry name" value="PHD"/>
    <property type="match status" value="1"/>
</dbReference>
<feature type="compositionally biased region" description="Polar residues" evidence="4">
    <location>
        <begin position="1244"/>
        <end position="1282"/>
    </location>
</feature>
<dbReference type="InterPro" id="IPR000953">
    <property type="entry name" value="Chromo/chromo_shadow_dom"/>
</dbReference>
<evidence type="ECO:0000259" key="5">
    <source>
        <dbReference type="PROSITE" id="PS50013"/>
    </source>
</evidence>
<feature type="compositionally biased region" description="Low complexity" evidence="4">
    <location>
        <begin position="29"/>
        <end position="46"/>
    </location>
</feature>
<feature type="compositionally biased region" description="Basic and acidic residues" evidence="4">
    <location>
        <begin position="396"/>
        <end position="407"/>
    </location>
</feature>
<feature type="region of interest" description="Disordered" evidence="4">
    <location>
        <begin position="293"/>
        <end position="333"/>
    </location>
</feature>
<protein>
    <recommendedName>
        <fullName evidence="5">Chromo domain-containing protein</fullName>
    </recommendedName>
</protein>
<feature type="compositionally biased region" description="Acidic residues" evidence="4">
    <location>
        <begin position="1391"/>
        <end position="1400"/>
    </location>
</feature>
<evidence type="ECO:0000256" key="4">
    <source>
        <dbReference type="SAM" id="MobiDB-lite"/>
    </source>
</evidence>
<evidence type="ECO:0000256" key="3">
    <source>
        <dbReference type="ARBA" id="ARBA00022833"/>
    </source>
</evidence>
<dbReference type="Gene3D" id="2.40.50.40">
    <property type="match status" value="1"/>
</dbReference>
<feature type="compositionally biased region" description="Low complexity" evidence="4">
    <location>
        <begin position="1430"/>
        <end position="1441"/>
    </location>
</feature>
<dbReference type="PROSITE" id="PS50013">
    <property type="entry name" value="CHROMO_2"/>
    <property type="match status" value="1"/>
</dbReference>
<dbReference type="InterPro" id="IPR013083">
    <property type="entry name" value="Znf_RING/FYVE/PHD"/>
</dbReference>
<comment type="caution">
    <text evidence="6">The sequence shown here is derived from an EMBL/GenBank/DDBJ whole genome shotgun (WGS) entry which is preliminary data.</text>
</comment>
<feature type="domain" description="Chromo" evidence="5">
    <location>
        <begin position="1692"/>
        <end position="1753"/>
    </location>
</feature>
<dbReference type="EMBL" id="JAACJK010000221">
    <property type="protein sequence ID" value="KAF5314585.1"/>
    <property type="molecule type" value="Genomic_DNA"/>
</dbReference>
<keyword evidence="7" id="KW-1185">Reference proteome</keyword>
<feature type="compositionally biased region" description="Polar residues" evidence="4">
    <location>
        <begin position="300"/>
        <end position="309"/>
    </location>
</feature>
<keyword evidence="2" id="KW-0863">Zinc-finger</keyword>
<feature type="compositionally biased region" description="Basic and acidic residues" evidence="4">
    <location>
        <begin position="1324"/>
        <end position="1367"/>
    </location>
</feature>
<feature type="compositionally biased region" description="Polar residues" evidence="4">
    <location>
        <begin position="1527"/>
        <end position="1544"/>
    </location>
</feature>
<feature type="region of interest" description="Disordered" evidence="4">
    <location>
        <begin position="717"/>
        <end position="740"/>
    </location>
</feature>
<dbReference type="CDD" id="cd15489">
    <property type="entry name" value="PHD_SF"/>
    <property type="match status" value="1"/>
</dbReference>
<feature type="region of interest" description="Disordered" evidence="4">
    <location>
        <begin position="1"/>
        <end position="87"/>
    </location>
</feature>
<dbReference type="InterPro" id="IPR011011">
    <property type="entry name" value="Znf_FYVE_PHD"/>
</dbReference>
<dbReference type="GO" id="GO:0006338">
    <property type="term" value="P:chromatin remodeling"/>
    <property type="evidence" value="ECO:0007669"/>
    <property type="project" value="UniProtKB-ARBA"/>
</dbReference>
<reference evidence="6 7" key="1">
    <citation type="journal article" date="2020" name="ISME J.">
        <title>Uncovering the hidden diversity of litter-decomposition mechanisms in mushroom-forming fungi.</title>
        <authorList>
            <person name="Floudas D."/>
            <person name="Bentzer J."/>
            <person name="Ahren D."/>
            <person name="Johansson T."/>
            <person name="Persson P."/>
            <person name="Tunlid A."/>
        </authorList>
    </citation>
    <scope>NUCLEOTIDE SEQUENCE [LARGE SCALE GENOMIC DNA]</scope>
    <source>
        <strain evidence="6 7">CBS 175.51</strain>
    </source>
</reference>
<feature type="compositionally biased region" description="Basic and acidic residues" evidence="4">
    <location>
        <begin position="782"/>
        <end position="814"/>
    </location>
</feature>
<keyword evidence="1" id="KW-0479">Metal-binding</keyword>
<feature type="region of interest" description="Disordered" evidence="4">
    <location>
        <begin position="644"/>
        <end position="671"/>
    </location>
</feature>
<dbReference type="SUPFAM" id="SSF57903">
    <property type="entry name" value="FYVE/PHD zinc finger"/>
    <property type="match status" value="1"/>
</dbReference>
<dbReference type="OrthoDB" id="436852at2759"/>
<proteinExistence type="predicted"/>
<evidence type="ECO:0000313" key="6">
    <source>
        <dbReference type="EMBL" id="KAF5314585.1"/>
    </source>
</evidence>
<evidence type="ECO:0000256" key="1">
    <source>
        <dbReference type="ARBA" id="ARBA00022723"/>
    </source>
</evidence>